<evidence type="ECO:0000256" key="6">
    <source>
        <dbReference type="SAM" id="Phobius"/>
    </source>
</evidence>
<feature type="transmembrane region" description="Helical" evidence="6">
    <location>
        <begin position="253"/>
        <end position="273"/>
    </location>
</feature>
<evidence type="ECO:0000256" key="3">
    <source>
        <dbReference type="ARBA" id="ARBA00022692"/>
    </source>
</evidence>
<keyword evidence="3 6" id="KW-0812">Transmembrane</keyword>
<evidence type="ECO:0000256" key="2">
    <source>
        <dbReference type="ARBA" id="ARBA00022475"/>
    </source>
</evidence>
<reference evidence="9" key="1">
    <citation type="journal article" date="2010" name="Nat. Biotechnol.">
        <title>Draft genome sequence of the oilseed species Ricinus communis.</title>
        <authorList>
            <person name="Chan A.P."/>
            <person name="Crabtree J."/>
            <person name="Zhao Q."/>
            <person name="Lorenzi H."/>
            <person name="Orvis J."/>
            <person name="Puiu D."/>
            <person name="Melake-Berhan A."/>
            <person name="Jones K.M."/>
            <person name="Redman J."/>
            <person name="Chen G."/>
            <person name="Cahoon E.B."/>
            <person name="Gedil M."/>
            <person name="Stanke M."/>
            <person name="Haas B.J."/>
            <person name="Wortman J.R."/>
            <person name="Fraser-Liggett C.M."/>
            <person name="Ravel J."/>
            <person name="Rabinowicz P.D."/>
        </authorList>
    </citation>
    <scope>NUCLEOTIDE SEQUENCE [LARGE SCALE GENOMIC DNA]</scope>
    <source>
        <strain evidence="9">cv. Hale</strain>
    </source>
</reference>
<feature type="transmembrane region" description="Helical" evidence="6">
    <location>
        <begin position="192"/>
        <end position="214"/>
    </location>
</feature>
<dbReference type="PANTHER" id="PTHR42709">
    <property type="entry name" value="ALKALINE PHOSPHATASE LIKE PROTEIN"/>
    <property type="match status" value="1"/>
</dbReference>
<evidence type="ECO:0000259" key="7">
    <source>
        <dbReference type="SMART" id="SM00982"/>
    </source>
</evidence>
<keyword evidence="9" id="KW-1185">Reference proteome</keyword>
<feature type="transmembrane region" description="Helical" evidence="6">
    <location>
        <begin position="102"/>
        <end position="128"/>
    </location>
</feature>
<dbReference type="Pfam" id="PF09335">
    <property type="entry name" value="VTT_dom"/>
    <property type="match status" value="1"/>
</dbReference>
<evidence type="ECO:0000313" key="8">
    <source>
        <dbReference type="EMBL" id="EEF26489.1"/>
    </source>
</evidence>
<keyword evidence="5 6" id="KW-0472">Membrane</keyword>
<protein>
    <submittedName>
        <fullName evidence="8">Protein dedA, putative</fullName>
    </submittedName>
</protein>
<dbReference type="InterPro" id="IPR051311">
    <property type="entry name" value="DedA_domain"/>
</dbReference>
<dbReference type="InterPro" id="IPR037235">
    <property type="entry name" value="TRCF-like_C_D7"/>
</dbReference>
<comment type="subcellular location">
    <subcellularLocation>
        <location evidence="1">Cell membrane</location>
        <topology evidence="1">Multi-pass membrane protein</topology>
    </subcellularLocation>
</comment>
<feature type="transmembrane region" description="Helical" evidence="6">
    <location>
        <begin position="77"/>
        <end position="96"/>
    </location>
</feature>
<dbReference type="GO" id="GO:0006281">
    <property type="term" value="P:DNA repair"/>
    <property type="evidence" value="ECO:0007669"/>
    <property type="project" value="InterPro"/>
</dbReference>
<dbReference type="SUPFAM" id="SSF143517">
    <property type="entry name" value="TRCF domain-like"/>
    <property type="match status" value="1"/>
</dbReference>
<evidence type="ECO:0000256" key="5">
    <source>
        <dbReference type="ARBA" id="ARBA00023136"/>
    </source>
</evidence>
<evidence type="ECO:0000256" key="1">
    <source>
        <dbReference type="ARBA" id="ARBA00004651"/>
    </source>
</evidence>
<accession>B9TCC6</accession>
<dbReference type="GO" id="GO:0005886">
    <property type="term" value="C:plasma membrane"/>
    <property type="evidence" value="ECO:0000318"/>
    <property type="project" value="GO_Central"/>
</dbReference>
<evidence type="ECO:0000256" key="4">
    <source>
        <dbReference type="ARBA" id="ARBA00022989"/>
    </source>
</evidence>
<feature type="transmembrane region" description="Helical" evidence="6">
    <location>
        <begin position="221"/>
        <end position="241"/>
    </location>
</feature>
<gene>
    <name evidence="8" type="ORF">RCOM_0359200</name>
</gene>
<name>B9TCC6_RICCO</name>
<dbReference type="Pfam" id="PF03461">
    <property type="entry name" value="TRCF"/>
    <property type="match status" value="1"/>
</dbReference>
<dbReference type="Proteomes" id="UP000008311">
    <property type="component" value="Unassembled WGS sequence"/>
</dbReference>
<dbReference type="AlphaFoldDB" id="B9TCC6"/>
<dbReference type="EMBL" id="EQ977165">
    <property type="protein sequence ID" value="EEF26489.1"/>
    <property type="molecule type" value="Genomic_DNA"/>
</dbReference>
<feature type="transmembrane region" description="Helical" evidence="6">
    <location>
        <begin position="135"/>
        <end position="155"/>
    </location>
</feature>
<dbReference type="SMART" id="SM00982">
    <property type="entry name" value="TRCF"/>
    <property type="match status" value="1"/>
</dbReference>
<feature type="domain" description="Transcription-repair-coupling factor C-terminal" evidence="7">
    <location>
        <begin position="1"/>
        <end position="64"/>
    </location>
</feature>
<proteinExistence type="predicted"/>
<dbReference type="Gene3D" id="3.90.1150.50">
    <property type="entry name" value="Transcription-repair-coupling factor, D7 domain"/>
    <property type="match status" value="1"/>
</dbReference>
<evidence type="ECO:0000313" key="9">
    <source>
        <dbReference type="Proteomes" id="UP000008311"/>
    </source>
</evidence>
<keyword evidence="4 6" id="KW-1133">Transmembrane helix</keyword>
<sequence length="282" mass="31414">MQEELIDRFGLLPEPGEALIACHRLRIAAKPLGIIKIDASDAAIQLQFNVKADLDPMKLISLLQRDKRCRMNGPDKLRVSVQLAAVATWIITVISTMGYGGIVLLMAIESACIPLPSEIIMPFAGFLVTKGEMTLWGIALAGAIGCVVGSIPAYYLGMYGGRPLVEKFGKYVLISKKDLDMADRWFAQHGEIIIFIARLLPAVRTFIAFPAGVARMNMTRFIAYTFVGSLIWCFVLGYVGMKAGEHWEDLKVYFHESHYVIAALGLVFVVWYVRRHFKNEAE</sequence>
<organism evidence="8 9">
    <name type="scientific">Ricinus communis</name>
    <name type="common">Castor bean</name>
    <dbReference type="NCBI Taxonomy" id="3988"/>
    <lineage>
        <taxon>Eukaryota</taxon>
        <taxon>Viridiplantae</taxon>
        <taxon>Streptophyta</taxon>
        <taxon>Embryophyta</taxon>
        <taxon>Tracheophyta</taxon>
        <taxon>Spermatophyta</taxon>
        <taxon>Magnoliopsida</taxon>
        <taxon>eudicotyledons</taxon>
        <taxon>Gunneridae</taxon>
        <taxon>Pentapetalae</taxon>
        <taxon>rosids</taxon>
        <taxon>fabids</taxon>
        <taxon>Malpighiales</taxon>
        <taxon>Euphorbiaceae</taxon>
        <taxon>Acalyphoideae</taxon>
        <taxon>Acalypheae</taxon>
        <taxon>Ricinus</taxon>
    </lineage>
</organism>
<dbReference type="InParanoid" id="B9TCC6"/>
<dbReference type="PANTHER" id="PTHR42709:SF6">
    <property type="entry name" value="UNDECAPRENYL PHOSPHATE TRANSPORTER A"/>
    <property type="match status" value="1"/>
</dbReference>
<dbReference type="InterPro" id="IPR032816">
    <property type="entry name" value="VTT_dom"/>
</dbReference>
<keyword evidence="2" id="KW-1003">Cell membrane</keyword>
<dbReference type="InterPro" id="IPR005118">
    <property type="entry name" value="TRCF_C"/>
</dbReference>